<dbReference type="PROSITE" id="PS50302">
    <property type="entry name" value="PUM"/>
    <property type="match status" value="1"/>
</dbReference>
<keyword evidence="5" id="KW-1185">Reference proteome</keyword>
<evidence type="ECO:0000256" key="2">
    <source>
        <dbReference type="PROSITE-ProRule" id="PRU00317"/>
    </source>
</evidence>
<dbReference type="Proteomes" id="UP000515908">
    <property type="component" value="Chromosome 09"/>
</dbReference>
<dbReference type="VEuPathDB" id="TriTrypDB:ADEAN_000521800"/>
<sequence length="64" mass="7518">MMMNDQYGNYVAQRVLDNSDVAQFSRLIDNIQKFVVPIRSYEFGRPVVQRLARRHLILVPDGHE</sequence>
<dbReference type="AlphaFoldDB" id="A0A7G2CD31"/>
<evidence type="ECO:0000313" key="5">
    <source>
        <dbReference type="Proteomes" id="UP000515908"/>
    </source>
</evidence>
<dbReference type="Pfam" id="PF00806">
    <property type="entry name" value="PUF"/>
    <property type="match status" value="1"/>
</dbReference>
<organism evidence="4 5">
    <name type="scientific">Angomonas deanei</name>
    <dbReference type="NCBI Taxonomy" id="59799"/>
    <lineage>
        <taxon>Eukaryota</taxon>
        <taxon>Discoba</taxon>
        <taxon>Euglenozoa</taxon>
        <taxon>Kinetoplastea</taxon>
        <taxon>Metakinetoplastina</taxon>
        <taxon>Trypanosomatida</taxon>
        <taxon>Trypanosomatidae</taxon>
        <taxon>Strigomonadinae</taxon>
        <taxon>Angomonas</taxon>
    </lineage>
</organism>
<dbReference type="PROSITE" id="PS50303">
    <property type="entry name" value="PUM_HD"/>
    <property type="match status" value="1"/>
</dbReference>
<protein>
    <submittedName>
        <fullName evidence="4">Pumilio-family RNA binding repeat, putative</fullName>
    </submittedName>
</protein>
<dbReference type="InterPro" id="IPR033133">
    <property type="entry name" value="PUM-HD"/>
</dbReference>
<feature type="repeat" description="Pumilio" evidence="2">
    <location>
        <begin position="1"/>
        <end position="29"/>
    </location>
</feature>
<dbReference type="EMBL" id="LR877153">
    <property type="protein sequence ID" value="CAD2217738.1"/>
    <property type="molecule type" value="Genomic_DNA"/>
</dbReference>
<evidence type="ECO:0000259" key="3">
    <source>
        <dbReference type="PROSITE" id="PS50303"/>
    </source>
</evidence>
<proteinExistence type="predicted"/>
<keyword evidence="1" id="KW-0677">Repeat</keyword>
<dbReference type="GO" id="GO:0003723">
    <property type="term" value="F:RNA binding"/>
    <property type="evidence" value="ECO:0007669"/>
    <property type="project" value="InterPro"/>
</dbReference>
<gene>
    <name evidence="4" type="ORF">ADEAN_000521800</name>
</gene>
<evidence type="ECO:0000256" key="1">
    <source>
        <dbReference type="ARBA" id="ARBA00022737"/>
    </source>
</evidence>
<accession>A0A7G2CD31</accession>
<dbReference type="InterPro" id="IPR011989">
    <property type="entry name" value="ARM-like"/>
</dbReference>
<dbReference type="SUPFAM" id="SSF48371">
    <property type="entry name" value="ARM repeat"/>
    <property type="match status" value="1"/>
</dbReference>
<dbReference type="Gene3D" id="1.25.10.10">
    <property type="entry name" value="Leucine-rich Repeat Variant"/>
    <property type="match status" value="1"/>
</dbReference>
<name>A0A7G2CD31_9TRYP</name>
<feature type="domain" description="PUM-HD" evidence="3">
    <location>
        <begin position="1"/>
        <end position="55"/>
    </location>
</feature>
<dbReference type="OrthoDB" id="668540at2759"/>
<evidence type="ECO:0000313" key="4">
    <source>
        <dbReference type="EMBL" id="CAD2217738.1"/>
    </source>
</evidence>
<dbReference type="InterPro" id="IPR016024">
    <property type="entry name" value="ARM-type_fold"/>
</dbReference>
<dbReference type="InterPro" id="IPR001313">
    <property type="entry name" value="Pumilio_RNA-bd_rpt"/>
</dbReference>
<reference evidence="4 5" key="1">
    <citation type="submission" date="2020-08" db="EMBL/GenBank/DDBJ databases">
        <authorList>
            <person name="Newling K."/>
            <person name="Davey J."/>
            <person name="Forrester S."/>
        </authorList>
    </citation>
    <scope>NUCLEOTIDE SEQUENCE [LARGE SCALE GENOMIC DNA]</scope>
    <source>
        <strain evidence="5">Crithidia deanei Carvalho (ATCC PRA-265)</strain>
    </source>
</reference>